<dbReference type="RefSeq" id="WP_270643561.1">
    <property type="nucleotide sequence ID" value="NZ_JAQEYG010000001.1"/>
</dbReference>
<dbReference type="GO" id="GO:0003677">
    <property type="term" value="F:DNA binding"/>
    <property type="evidence" value="ECO:0007669"/>
    <property type="project" value="InterPro"/>
</dbReference>
<dbReference type="Pfam" id="PF01797">
    <property type="entry name" value="Y1_Tnp"/>
    <property type="match status" value="1"/>
</dbReference>
<dbReference type="SUPFAM" id="SSF143422">
    <property type="entry name" value="Transposase IS200-like"/>
    <property type="match status" value="1"/>
</dbReference>
<sequence length="255" mass="30615">MPRKGRRESGTMFYHVIVKGINNEKIYHQQREKIYFKKKILKYLKKYDVELYAYCIMSNHAHLIIKAELPVLSAFMAVVLAEYAVYYNFKHRRNGHVFQNRFVSECIETEAYYWNCLRYIHMNPVKANMVKEPIRYRYSSLVEYKMDTPGMIHANALIRYKDNFNDYKQFETFHKERHLEIFADVSEEVMSQKKEAATLIAEQVFEEYPLQLFIQVFEEKEVKKVYISRLVKILKISKKEAEKICNTILNDIQNS</sequence>
<dbReference type="AlphaFoldDB" id="A0A9D2VZA9"/>
<dbReference type="PANTHER" id="PTHR34322">
    <property type="entry name" value="TRANSPOSASE, Y1_TNP DOMAIN-CONTAINING"/>
    <property type="match status" value="1"/>
</dbReference>
<accession>A0A9D2VZA9</accession>
<name>A0A9D2VZA9_9FIRM</name>
<dbReference type="InterPro" id="IPR036515">
    <property type="entry name" value="Transposase_17_sf"/>
</dbReference>
<gene>
    <name evidence="2" type="ORF">K8V39_09355</name>
</gene>
<dbReference type="Gene3D" id="3.30.70.1290">
    <property type="entry name" value="Transposase IS200-like"/>
    <property type="match status" value="1"/>
</dbReference>
<dbReference type="Proteomes" id="UP000813420">
    <property type="component" value="Unassembled WGS sequence"/>
</dbReference>
<dbReference type="EMBL" id="DYXE01000080">
    <property type="protein sequence ID" value="HJH50457.1"/>
    <property type="molecule type" value="Genomic_DNA"/>
</dbReference>
<dbReference type="PANTHER" id="PTHR34322:SF2">
    <property type="entry name" value="TRANSPOSASE IS200-LIKE DOMAIN-CONTAINING PROTEIN"/>
    <property type="match status" value="1"/>
</dbReference>
<dbReference type="SMART" id="SM01321">
    <property type="entry name" value="Y1_Tnp"/>
    <property type="match status" value="1"/>
</dbReference>
<evidence type="ECO:0000313" key="2">
    <source>
        <dbReference type="EMBL" id="HJH50457.1"/>
    </source>
</evidence>
<comment type="caution">
    <text evidence="2">The sequence shown here is derived from an EMBL/GenBank/DDBJ whole genome shotgun (WGS) entry which is preliminary data.</text>
</comment>
<reference evidence="2" key="1">
    <citation type="journal article" date="2021" name="PeerJ">
        <title>Extensive microbial diversity within the chicken gut microbiome revealed by metagenomics and culture.</title>
        <authorList>
            <person name="Gilroy R."/>
            <person name="Ravi A."/>
            <person name="Getino M."/>
            <person name="Pursley I."/>
            <person name="Horton D.L."/>
            <person name="Alikhan N.F."/>
            <person name="Baker D."/>
            <person name="Gharbi K."/>
            <person name="Hall N."/>
            <person name="Watson M."/>
            <person name="Adriaenssens E.M."/>
            <person name="Foster-Nyarko E."/>
            <person name="Jarju S."/>
            <person name="Secka A."/>
            <person name="Antonio M."/>
            <person name="Oren A."/>
            <person name="Chaudhuri R.R."/>
            <person name="La Ragione R."/>
            <person name="Hildebrand F."/>
            <person name="Pallen M.J."/>
        </authorList>
    </citation>
    <scope>NUCLEOTIDE SEQUENCE</scope>
    <source>
        <strain evidence="2">USAMLcec4-12693</strain>
    </source>
</reference>
<feature type="domain" description="Transposase IS200-like" evidence="1">
    <location>
        <begin position="9"/>
        <end position="123"/>
    </location>
</feature>
<proteinExistence type="predicted"/>
<evidence type="ECO:0000313" key="3">
    <source>
        <dbReference type="Proteomes" id="UP000813420"/>
    </source>
</evidence>
<dbReference type="GO" id="GO:0004803">
    <property type="term" value="F:transposase activity"/>
    <property type="evidence" value="ECO:0007669"/>
    <property type="project" value="InterPro"/>
</dbReference>
<organism evidence="2 3">
    <name type="scientific">Merdimonas faecis</name>
    <dbReference type="NCBI Taxonomy" id="1653435"/>
    <lineage>
        <taxon>Bacteria</taxon>
        <taxon>Bacillati</taxon>
        <taxon>Bacillota</taxon>
        <taxon>Clostridia</taxon>
        <taxon>Lachnospirales</taxon>
        <taxon>Lachnospiraceae</taxon>
        <taxon>Merdimonas</taxon>
    </lineage>
</organism>
<dbReference type="GO" id="GO:0006313">
    <property type="term" value="P:DNA transposition"/>
    <property type="evidence" value="ECO:0007669"/>
    <property type="project" value="InterPro"/>
</dbReference>
<dbReference type="InterPro" id="IPR002686">
    <property type="entry name" value="Transposase_17"/>
</dbReference>
<evidence type="ECO:0000259" key="1">
    <source>
        <dbReference type="SMART" id="SM01321"/>
    </source>
</evidence>
<protein>
    <submittedName>
        <fullName evidence="2">Transposase</fullName>
    </submittedName>
</protein>
<reference evidence="2" key="2">
    <citation type="submission" date="2021-09" db="EMBL/GenBank/DDBJ databases">
        <authorList>
            <person name="Gilroy R."/>
        </authorList>
    </citation>
    <scope>NUCLEOTIDE SEQUENCE</scope>
    <source>
        <strain evidence="2">USAMLcec4-12693</strain>
    </source>
</reference>